<dbReference type="PROSITE" id="PS00761">
    <property type="entry name" value="SPASE_I_3"/>
    <property type="match status" value="1"/>
</dbReference>
<dbReference type="PROSITE" id="PS00760">
    <property type="entry name" value="SPASE_I_2"/>
    <property type="match status" value="1"/>
</dbReference>
<evidence type="ECO:0000313" key="9">
    <source>
        <dbReference type="EMBL" id="GGJ06794.1"/>
    </source>
</evidence>
<evidence type="ECO:0000256" key="2">
    <source>
        <dbReference type="ARBA" id="ARBA00004401"/>
    </source>
</evidence>
<dbReference type="EC" id="3.4.21.89" evidence="4 7"/>
<gene>
    <name evidence="9" type="ORF">GCM10010885_14890</name>
</gene>
<dbReference type="EMBL" id="BMOY01000020">
    <property type="protein sequence ID" value="GGJ06794.1"/>
    <property type="molecule type" value="Genomic_DNA"/>
</dbReference>
<comment type="similarity">
    <text evidence="3 7">Belongs to the peptidase S26 family.</text>
</comment>
<dbReference type="AlphaFoldDB" id="A0A917KDC1"/>
<comment type="subcellular location">
    <subcellularLocation>
        <location evidence="2">Cell membrane</location>
        <topology evidence="2">Single-pass type II membrane protein</topology>
    </subcellularLocation>
    <subcellularLocation>
        <location evidence="7">Membrane</location>
        <topology evidence="7">Single-pass type II membrane protein</topology>
    </subcellularLocation>
</comment>
<dbReference type="Proteomes" id="UP000637695">
    <property type="component" value="Unassembled WGS sequence"/>
</dbReference>
<dbReference type="GO" id="GO:0004252">
    <property type="term" value="F:serine-type endopeptidase activity"/>
    <property type="evidence" value="ECO:0007669"/>
    <property type="project" value="InterPro"/>
</dbReference>
<dbReference type="GO" id="GO:0005886">
    <property type="term" value="C:plasma membrane"/>
    <property type="evidence" value="ECO:0007669"/>
    <property type="project" value="UniProtKB-SubCell"/>
</dbReference>
<name>A0A917KDC1_9BACL</name>
<dbReference type="Pfam" id="PF10502">
    <property type="entry name" value="Peptidase_S26"/>
    <property type="match status" value="1"/>
</dbReference>
<dbReference type="PRINTS" id="PR00727">
    <property type="entry name" value="LEADERPTASE"/>
</dbReference>
<dbReference type="InterPro" id="IPR019757">
    <property type="entry name" value="Pept_S26A_signal_pept_1_Lys-AS"/>
</dbReference>
<feature type="active site" evidence="6">
    <location>
        <position position="107"/>
    </location>
</feature>
<accession>A0A917KDC1</accession>
<dbReference type="CDD" id="cd06530">
    <property type="entry name" value="S26_SPase_I"/>
    <property type="match status" value="1"/>
</dbReference>
<dbReference type="NCBIfam" id="TIGR02227">
    <property type="entry name" value="sigpep_I_bact"/>
    <property type="match status" value="1"/>
</dbReference>
<feature type="active site" evidence="6">
    <location>
        <position position="64"/>
    </location>
</feature>
<dbReference type="InterPro" id="IPR019533">
    <property type="entry name" value="Peptidase_S26"/>
</dbReference>
<evidence type="ECO:0000256" key="6">
    <source>
        <dbReference type="PIRSR" id="PIRSR600223-1"/>
    </source>
</evidence>
<reference evidence="9" key="1">
    <citation type="journal article" date="2014" name="Int. J. Syst. Evol. Microbiol.">
        <title>Complete genome sequence of Corynebacterium casei LMG S-19264T (=DSM 44701T), isolated from a smear-ripened cheese.</title>
        <authorList>
            <consortium name="US DOE Joint Genome Institute (JGI-PGF)"/>
            <person name="Walter F."/>
            <person name="Albersmeier A."/>
            <person name="Kalinowski J."/>
            <person name="Ruckert C."/>
        </authorList>
    </citation>
    <scope>NUCLEOTIDE SEQUENCE</scope>
    <source>
        <strain evidence="9">JCM 18487</strain>
    </source>
</reference>
<dbReference type="InterPro" id="IPR000223">
    <property type="entry name" value="Pept_S26A_signal_pept_1"/>
</dbReference>
<protein>
    <recommendedName>
        <fullName evidence="4 7">Signal peptidase I</fullName>
        <ecNumber evidence="4 7">3.4.21.89</ecNumber>
    </recommendedName>
</protein>
<proteinExistence type="inferred from homology"/>
<dbReference type="PANTHER" id="PTHR43390">
    <property type="entry name" value="SIGNAL PEPTIDASE I"/>
    <property type="match status" value="1"/>
</dbReference>
<keyword evidence="5 7" id="KW-0378">Hydrolase</keyword>
<evidence type="ECO:0000256" key="1">
    <source>
        <dbReference type="ARBA" id="ARBA00000677"/>
    </source>
</evidence>
<evidence type="ECO:0000256" key="3">
    <source>
        <dbReference type="ARBA" id="ARBA00009370"/>
    </source>
</evidence>
<evidence type="ECO:0000256" key="4">
    <source>
        <dbReference type="ARBA" id="ARBA00013208"/>
    </source>
</evidence>
<evidence type="ECO:0000256" key="5">
    <source>
        <dbReference type="ARBA" id="ARBA00022801"/>
    </source>
</evidence>
<sequence length="198" mass="21837">MSDYSGLKPTGVPAEPSARSVGGRRTAWLQSLFVNYLIPIAIGVAAAKGITTWGIGQARVPSGSMYPTIPYPSRILVDHLATELAAPYRGEVVLFHWPDDPSQIFVKRIIGMPGDVVSIHDGHVYINGKRLAEPYLHTTTDGTYGPYKVPPGHYFMLGDNRNDSLDSRFWKHPFVARSAIVGRADLVVWPLRDLSVIR</sequence>
<dbReference type="InterPro" id="IPR036286">
    <property type="entry name" value="LexA/Signal_pep-like_sf"/>
</dbReference>
<feature type="domain" description="Peptidase S26" evidence="8">
    <location>
        <begin position="37"/>
        <end position="189"/>
    </location>
</feature>
<dbReference type="GO" id="GO:0006465">
    <property type="term" value="P:signal peptide processing"/>
    <property type="evidence" value="ECO:0007669"/>
    <property type="project" value="InterPro"/>
</dbReference>
<evidence type="ECO:0000313" key="10">
    <source>
        <dbReference type="Proteomes" id="UP000637695"/>
    </source>
</evidence>
<dbReference type="RefSeq" id="WP_229776619.1">
    <property type="nucleotide sequence ID" value="NZ_BMOY01000020.1"/>
</dbReference>
<dbReference type="GO" id="GO:0009003">
    <property type="term" value="F:signal peptidase activity"/>
    <property type="evidence" value="ECO:0007669"/>
    <property type="project" value="UniProtKB-EC"/>
</dbReference>
<comment type="caution">
    <text evidence="9">The sequence shown here is derived from an EMBL/GenBank/DDBJ whole genome shotgun (WGS) entry which is preliminary data.</text>
</comment>
<dbReference type="InterPro" id="IPR019758">
    <property type="entry name" value="Pept_S26A_signal_pept_1_CS"/>
</dbReference>
<organism evidence="9 10">
    <name type="scientific">Alicyclobacillus cellulosilyticus</name>
    <dbReference type="NCBI Taxonomy" id="1003997"/>
    <lineage>
        <taxon>Bacteria</taxon>
        <taxon>Bacillati</taxon>
        <taxon>Bacillota</taxon>
        <taxon>Bacilli</taxon>
        <taxon>Bacillales</taxon>
        <taxon>Alicyclobacillaceae</taxon>
        <taxon>Alicyclobacillus</taxon>
    </lineage>
</organism>
<keyword evidence="10" id="KW-1185">Reference proteome</keyword>
<dbReference type="SUPFAM" id="SSF51306">
    <property type="entry name" value="LexA/Signal peptidase"/>
    <property type="match status" value="1"/>
</dbReference>
<dbReference type="Gene3D" id="2.10.109.10">
    <property type="entry name" value="Umud Fragment, subunit A"/>
    <property type="match status" value="1"/>
</dbReference>
<reference evidence="9" key="2">
    <citation type="submission" date="2020-09" db="EMBL/GenBank/DDBJ databases">
        <authorList>
            <person name="Sun Q."/>
            <person name="Ohkuma M."/>
        </authorList>
    </citation>
    <scope>NUCLEOTIDE SEQUENCE</scope>
    <source>
        <strain evidence="9">JCM 18487</strain>
    </source>
</reference>
<dbReference type="PANTHER" id="PTHR43390:SF1">
    <property type="entry name" value="CHLOROPLAST PROCESSING PEPTIDASE"/>
    <property type="match status" value="1"/>
</dbReference>
<keyword evidence="7" id="KW-0645">Protease</keyword>
<comment type="catalytic activity">
    <reaction evidence="1 7">
        <text>Cleavage of hydrophobic, N-terminal signal or leader sequences from secreted and periplasmic proteins.</text>
        <dbReference type="EC" id="3.4.21.89"/>
    </reaction>
</comment>
<evidence type="ECO:0000256" key="7">
    <source>
        <dbReference type="RuleBase" id="RU362042"/>
    </source>
</evidence>
<evidence type="ECO:0000259" key="8">
    <source>
        <dbReference type="Pfam" id="PF10502"/>
    </source>
</evidence>